<accession>A0ABT0PPK1</accession>
<evidence type="ECO:0008006" key="3">
    <source>
        <dbReference type="Google" id="ProtNLM"/>
    </source>
</evidence>
<evidence type="ECO:0000313" key="2">
    <source>
        <dbReference type="Proteomes" id="UP001203607"/>
    </source>
</evidence>
<dbReference type="Proteomes" id="UP001203607">
    <property type="component" value="Unassembled WGS sequence"/>
</dbReference>
<dbReference type="RefSeq" id="WP_249656071.1">
    <property type="nucleotide sequence ID" value="NZ_JAMFMA010000001.1"/>
</dbReference>
<dbReference type="EMBL" id="JAMFMA010000001">
    <property type="protein sequence ID" value="MCL6272891.1"/>
    <property type="molecule type" value="Genomic_DNA"/>
</dbReference>
<gene>
    <name evidence="1" type="ORF">M3P19_02670</name>
</gene>
<keyword evidence="2" id="KW-1185">Reference proteome</keyword>
<comment type="caution">
    <text evidence="1">The sequence shown here is derived from an EMBL/GenBank/DDBJ whole genome shotgun (WGS) entry which is preliminary data.</text>
</comment>
<protein>
    <recommendedName>
        <fullName evidence="3">DUF4296 domain-containing protein</fullName>
    </recommendedName>
</protein>
<reference evidence="1 2" key="1">
    <citation type="submission" date="2022-05" db="EMBL/GenBank/DDBJ databases">
        <authorList>
            <person name="Park J.-S."/>
        </authorList>
    </citation>
    <scope>NUCLEOTIDE SEQUENCE [LARGE SCALE GENOMIC DNA]</scope>
    <source>
        <strain evidence="1 2">2012CJ35-5</strain>
    </source>
</reference>
<sequence>MRKIKFMTTLFLITTFCVHGQKKSSSKIDSLKVEIYTSEERDNLQYWFHEKIGPMAMSDTTSDQYFAILTKYGYKIGRLNDKDQSYTNLQIMRKMDSLVVLQNSELKLLLTEKQFELHQENYKDIIYSIKSRLEEVD</sequence>
<organism evidence="1 2">
    <name type="scientific">Flagellimonas spongiicola</name>
    <dbReference type="NCBI Taxonomy" id="2942208"/>
    <lineage>
        <taxon>Bacteria</taxon>
        <taxon>Pseudomonadati</taxon>
        <taxon>Bacteroidota</taxon>
        <taxon>Flavobacteriia</taxon>
        <taxon>Flavobacteriales</taxon>
        <taxon>Flavobacteriaceae</taxon>
        <taxon>Flagellimonas</taxon>
    </lineage>
</organism>
<name>A0ABT0PPK1_9FLAO</name>
<evidence type="ECO:0000313" key="1">
    <source>
        <dbReference type="EMBL" id="MCL6272891.1"/>
    </source>
</evidence>
<proteinExistence type="predicted"/>